<gene>
    <name evidence="1" type="ORF">N4264_01430</name>
</gene>
<name>A0ABY6BEV7_9GAMM</name>
<evidence type="ECO:0000313" key="1">
    <source>
        <dbReference type="EMBL" id="UXI68340.1"/>
    </source>
</evidence>
<keyword evidence="2" id="KW-1185">Reference proteome</keyword>
<dbReference type="Proteomes" id="UP001064632">
    <property type="component" value="Chromosome"/>
</dbReference>
<organism evidence="1 2">
    <name type="scientific">Tahibacter amnicola</name>
    <dbReference type="NCBI Taxonomy" id="2976241"/>
    <lineage>
        <taxon>Bacteria</taxon>
        <taxon>Pseudomonadati</taxon>
        <taxon>Pseudomonadota</taxon>
        <taxon>Gammaproteobacteria</taxon>
        <taxon>Lysobacterales</taxon>
        <taxon>Rhodanobacteraceae</taxon>
        <taxon>Tahibacter</taxon>
    </lineage>
</organism>
<dbReference type="RefSeq" id="WP_261695300.1">
    <property type="nucleotide sequence ID" value="NZ_CP104694.1"/>
</dbReference>
<accession>A0ABY6BEV7</accession>
<reference evidence="1" key="1">
    <citation type="submission" date="2022-09" db="EMBL/GenBank/DDBJ databases">
        <title>Tahibacter sp. nov., isolated from a fresh water.</title>
        <authorList>
            <person name="Baek J.H."/>
            <person name="Lee J.K."/>
            <person name="Kim J.M."/>
            <person name="Jeon C.O."/>
        </authorList>
    </citation>
    <scope>NUCLEOTIDE SEQUENCE</scope>
    <source>
        <strain evidence="1">W38</strain>
    </source>
</reference>
<sequence>MPVDTALMTLADVERLYERPGYVEMMAEYNEAQQARQRAIRDTALAAGLKAGLIWQLGNVERSVARRERDFDTIYDFGYLLLHSRVVPPVVTEARDLYHQEGELTLRLSGINYTIHRQARFASAAPTWREYLSFPKPGKPTPSSGVRPRTKSEKAAWQAGARAGWEQGVEQANVMLQYALDRLNRDFTGMLRFHHLVAEGRVTMPIIASDDIALTGDARNLVLDETILRITVPSAFVSDMTQWQTWIRPTVGSATEAAAPGPSGGVRD</sequence>
<evidence type="ECO:0000313" key="2">
    <source>
        <dbReference type="Proteomes" id="UP001064632"/>
    </source>
</evidence>
<dbReference type="InterPro" id="IPR031618">
    <property type="entry name" value="T4SS_TraI"/>
</dbReference>
<dbReference type="Pfam" id="PF16932">
    <property type="entry name" value="T4SS_TraI"/>
    <property type="match status" value="1"/>
</dbReference>
<dbReference type="EMBL" id="CP104694">
    <property type="protein sequence ID" value="UXI68340.1"/>
    <property type="molecule type" value="Genomic_DNA"/>
</dbReference>
<proteinExistence type="predicted"/>
<protein>
    <submittedName>
        <fullName evidence="1">Type IV secretion system DotC family protein</fullName>
    </submittedName>
</protein>